<dbReference type="InParanoid" id="A0A397RTY3"/>
<keyword evidence="3" id="KW-1185">Reference proteome</keyword>
<evidence type="ECO:0000313" key="2">
    <source>
        <dbReference type="EMBL" id="RIA75575.1"/>
    </source>
</evidence>
<evidence type="ECO:0000256" key="1">
    <source>
        <dbReference type="SAM" id="Phobius"/>
    </source>
</evidence>
<evidence type="ECO:0000313" key="3">
    <source>
        <dbReference type="Proteomes" id="UP000266506"/>
    </source>
</evidence>
<feature type="transmembrane region" description="Helical" evidence="1">
    <location>
        <begin position="523"/>
        <end position="545"/>
    </location>
</feature>
<organism evidence="2 3">
    <name type="scientific">Anaeroplasma bactoclasticum</name>
    <dbReference type="NCBI Taxonomy" id="2088"/>
    <lineage>
        <taxon>Bacteria</taxon>
        <taxon>Bacillati</taxon>
        <taxon>Mycoplasmatota</taxon>
        <taxon>Mollicutes</taxon>
        <taxon>Anaeroplasmatales</taxon>
        <taxon>Anaeroplasmataceae</taxon>
        <taxon>Anaeroplasma</taxon>
    </lineage>
</organism>
<keyword evidence="1" id="KW-1133">Transmembrane helix</keyword>
<protein>
    <recommendedName>
        <fullName evidence="4">Ig-like domain-containing protein</fullName>
    </recommendedName>
</protein>
<reference evidence="2 3" key="1">
    <citation type="submission" date="2018-08" db="EMBL/GenBank/DDBJ databases">
        <title>Genomic Encyclopedia of Archaeal and Bacterial Type Strains, Phase II (KMG-II): from individual species to whole genera.</title>
        <authorList>
            <person name="Goeker M."/>
        </authorList>
    </citation>
    <scope>NUCLEOTIDE SEQUENCE [LARGE SCALE GENOMIC DNA]</scope>
    <source>
        <strain evidence="2 3">ATCC 27112</strain>
    </source>
</reference>
<proteinExistence type="predicted"/>
<dbReference type="Gene3D" id="2.60.40.10">
    <property type="entry name" value="Immunoglobulins"/>
    <property type="match status" value="1"/>
</dbReference>
<dbReference type="Proteomes" id="UP000266506">
    <property type="component" value="Unassembled WGS sequence"/>
</dbReference>
<accession>A0A397RTY3</accession>
<dbReference type="InterPro" id="IPR013783">
    <property type="entry name" value="Ig-like_fold"/>
</dbReference>
<evidence type="ECO:0008006" key="4">
    <source>
        <dbReference type="Google" id="ProtNLM"/>
    </source>
</evidence>
<keyword evidence="1" id="KW-0812">Transmembrane</keyword>
<comment type="caution">
    <text evidence="2">The sequence shown here is derived from an EMBL/GenBank/DDBJ whole genome shotgun (WGS) entry which is preliminary data.</text>
</comment>
<name>A0A397RTY3_9MOLU</name>
<dbReference type="EMBL" id="QXEV01000016">
    <property type="protein sequence ID" value="RIA75575.1"/>
    <property type="molecule type" value="Genomic_DNA"/>
</dbReference>
<keyword evidence="1" id="KW-0472">Membrane</keyword>
<sequence>MKKKILSLITAIMLFFGIFMIPSSASIVSCGNYDNVSRLNSFNVVKGMYYVDSTLFDKLYYDLGRNVETGKVSSYLYGMIDEDSHYLLENQYYENDLLKRIEYFFDEEMFYSIDFQDEFSYTILVDKEFNIGEYVNDYRKVFVKEDTPIYIAVNDEDLLEDYLSVAQAYSFSFLMGLTYTYNESYIDNDLHIVMSYKNKKTMDEILDGLSIIDATNTSYEILDNTYDYETSSIGVYSFMLVVYDEAKNVTIQKVFIDVVDLVIPEIHQTKSIITKYDEVLTEEDILACFSVFDDSGVDITLDITDYLNSPNIVGDYESKITAVDKSNYHNVNTFDFIITVEDKIPPILAYSKVIHTDYHTRYTIDEIKALFTARDDYDGDVSNSIEVSDLDDYENNYMNLGAYAFLVSASDSIGNKVSVNFYVYVEDHTSPVLTIDQYVILTERGEPLKKEEIVALFQSLGYDIDGSNLSSEAFNLDALDGEYDLYIDLGDDGIEYDIVTTEKKNDISFDIPKVIEEENHLPLILSLSIGSTLLIAIGIMGIIVYKKRH</sequence>
<dbReference type="PROSITE" id="PS51257">
    <property type="entry name" value="PROKAR_LIPOPROTEIN"/>
    <property type="match status" value="1"/>
</dbReference>
<dbReference type="AlphaFoldDB" id="A0A397RTY3"/>
<dbReference type="RefSeq" id="WP_119016522.1">
    <property type="nucleotide sequence ID" value="NZ_QXEV01000016.1"/>
</dbReference>
<gene>
    <name evidence="2" type="ORF">EI71_01394</name>
</gene>